<feature type="domain" description="Polymerase/histidinol phosphatase N-terminal" evidence="1">
    <location>
        <begin position="42"/>
        <end position="113"/>
    </location>
</feature>
<dbReference type="Gene3D" id="3.20.20.140">
    <property type="entry name" value="Metal-dependent hydrolases"/>
    <property type="match status" value="1"/>
</dbReference>
<dbReference type="InterPro" id="IPR004013">
    <property type="entry name" value="PHP_dom"/>
</dbReference>
<dbReference type="Gene3D" id="1.10.150.650">
    <property type="match status" value="1"/>
</dbReference>
<accession>A0A2S0KPK3</accession>
<evidence type="ECO:0000259" key="1">
    <source>
        <dbReference type="SMART" id="SM00481"/>
    </source>
</evidence>
<organism evidence="2 3">
    <name type="scientific">Fastidiosipila sanguinis</name>
    <dbReference type="NCBI Taxonomy" id="236753"/>
    <lineage>
        <taxon>Bacteria</taxon>
        <taxon>Bacillati</taxon>
        <taxon>Bacillota</taxon>
        <taxon>Clostridia</taxon>
        <taxon>Eubacteriales</taxon>
        <taxon>Oscillospiraceae</taxon>
        <taxon>Fastidiosipila</taxon>
    </lineage>
</organism>
<protein>
    <recommendedName>
        <fullName evidence="1">Polymerase/histidinol phosphatase N-terminal domain-containing protein</fullName>
    </recommendedName>
</protein>
<evidence type="ECO:0000313" key="2">
    <source>
        <dbReference type="EMBL" id="AVM42934.1"/>
    </source>
</evidence>
<gene>
    <name evidence="2" type="ORF">C5Q98_06800</name>
</gene>
<dbReference type="AlphaFoldDB" id="A0A2S0KPK3"/>
<dbReference type="OrthoDB" id="9804333at2"/>
<proteinExistence type="predicted"/>
<dbReference type="CDD" id="cd07438">
    <property type="entry name" value="PHP_HisPPase_AMP"/>
    <property type="match status" value="1"/>
</dbReference>
<dbReference type="Pfam" id="PF02811">
    <property type="entry name" value="PHP"/>
    <property type="match status" value="1"/>
</dbReference>
<keyword evidence="3" id="KW-1185">Reference proteome</keyword>
<dbReference type="EMBL" id="CP027226">
    <property type="protein sequence ID" value="AVM42934.1"/>
    <property type="molecule type" value="Genomic_DNA"/>
</dbReference>
<dbReference type="GO" id="GO:0035312">
    <property type="term" value="F:5'-3' DNA exonuclease activity"/>
    <property type="evidence" value="ECO:0007669"/>
    <property type="project" value="TreeGrafter"/>
</dbReference>
<evidence type="ECO:0000313" key="3">
    <source>
        <dbReference type="Proteomes" id="UP000237947"/>
    </source>
</evidence>
<name>A0A2S0KPK3_9FIRM</name>
<dbReference type="InterPro" id="IPR052018">
    <property type="entry name" value="PHP_domain"/>
</dbReference>
<dbReference type="SMART" id="SM00481">
    <property type="entry name" value="POLIIIAc"/>
    <property type="match status" value="1"/>
</dbReference>
<sequence>MRNKIYSLSRKAEVLKMSPEQLQELNQAGLEYMWEAMINGNTDLHTHSNVSDGKDSPAQLVQEVIKRDLDTFSLTDHDTIEGFKIISILYDKLNLVGMDLPDFIPGLEMNAEFEGQDIQILAYFPFGTFYLMEDSVKERQARRNERNAKIMQKIDESGLIISADELKNMGGGVIGRVHIANLIMRKGYVDSINEAFRLYLDKGQAFYVEKELISIEETLKSIRDAGGIPVLSHPARYENWLHGDNVISKDELFAKVERLKNMGLQGIEVMHLATSFADSREFAHIGTELGLLPIAGSDYHGSHKANVPLRTQKDDPRKFLSLFYKEFRVSRL</sequence>
<dbReference type="Proteomes" id="UP000237947">
    <property type="component" value="Chromosome"/>
</dbReference>
<dbReference type="InterPro" id="IPR003141">
    <property type="entry name" value="Pol/His_phosphatase_N"/>
</dbReference>
<dbReference type="InterPro" id="IPR016195">
    <property type="entry name" value="Pol/histidinol_Pase-like"/>
</dbReference>
<dbReference type="PANTHER" id="PTHR42924">
    <property type="entry name" value="EXONUCLEASE"/>
    <property type="match status" value="1"/>
</dbReference>
<dbReference type="SUPFAM" id="SSF89550">
    <property type="entry name" value="PHP domain-like"/>
    <property type="match status" value="1"/>
</dbReference>
<dbReference type="PANTHER" id="PTHR42924:SF3">
    <property type="entry name" value="POLYMERASE_HISTIDINOL PHOSPHATASE N-TERMINAL DOMAIN-CONTAINING PROTEIN"/>
    <property type="match status" value="1"/>
</dbReference>
<dbReference type="RefSeq" id="WP_106012882.1">
    <property type="nucleotide sequence ID" value="NZ_CP027226.1"/>
</dbReference>
<dbReference type="KEGG" id="fsa:C5Q98_06800"/>
<dbReference type="GO" id="GO:0004534">
    <property type="term" value="F:5'-3' RNA exonuclease activity"/>
    <property type="evidence" value="ECO:0007669"/>
    <property type="project" value="TreeGrafter"/>
</dbReference>
<reference evidence="3" key="1">
    <citation type="submission" date="2018-02" db="EMBL/GenBank/DDBJ databases">
        <authorList>
            <person name="Holder M.E."/>
            <person name="Ajami N.J."/>
            <person name="Petrosino J.F."/>
        </authorList>
    </citation>
    <scope>NUCLEOTIDE SEQUENCE [LARGE SCALE GENOMIC DNA]</scope>
    <source>
        <strain evidence="3">CCUG 47711</strain>
    </source>
</reference>